<accession>A0A3E1YA84</accession>
<name>A0A3E1YA84_9BACT</name>
<keyword evidence="2" id="KW-1185">Reference proteome</keyword>
<dbReference type="RefSeq" id="WP_116976026.1">
    <property type="nucleotide sequence ID" value="NZ_QPMM01000006.1"/>
</dbReference>
<dbReference type="EMBL" id="QPMM01000006">
    <property type="protein sequence ID" value="RFS22633.1"/>
    <property type="molecule type" value="Genomic_DNA"/>
</dbReference>
<evidence type="ECO:0000313" key="1">
    <source>
        <dbReference type="EMBL" id="RFS22633.1"/>
    </source>
</evidence>
<dbReference type="Proteomes" id="UP000260644">
    <property type="component" value="Unassembled WGS sequence"/>
</dbReference>
<reference evidence="1 2" key="1">
    <citation type="submission" date="2018-07" db="EMBL/GenBank/DDBJ databases">
        <title>Chitinophaga K2CV101002-2 sp. nov., isolated from a monsoon evergreen broad-leaved forest soil.</title>
        <authorList>
            <person name="Lv Y."/>
        </authorList>
    </citation>
    <scope>NUCLEOTIDE SEQUENCE [LARGE SCALE GENOMIC DNA]</scope>
    <source>
        <strain evidence="1 2">GDMCC 1.1288</strain>
    </source>
</reference>
<evidence type="ECO:0000313" key="2">
    <source>
        <dbReference type="Proteomes" id="UP000260644"/>
    </source>
</evidence>
<dbReference type="AlphaFoldDB" id="A0A3E1YA84"/>
<protein>
    <submittedName>
        <fullName evidence="1">Uncharacterized protein</fullName>
    </submittedName>
</protein>
<dbReference type="OrthoDB" id="677448at2"/>
<organism evidence="1 2">
    <name type="scientific">Chitinophaga silvatica</name>
    <dbReference type="NCBI Taxonomy" id="2282649"/>
    <lineage>
        <taxon>Bacteria</taxon>
        <taxon>Pseudomonadati</taxon>
        <taxon>Bacteroidota</taxon>
        <taxon>Chitinophagia</taxon>
        <taxon>Chitinophagales</taxon>
        <taxon>Chitinophagaceae</taxon>
        <taxon>Chitinophaga</taxon>
    </lineage>
</organism>
<comment type="caution">
    <text evidence="1">The sequence shown here is derived from an EMBL/GenBank/DDBJ whole genome shotgun (WGS) entry which is preliminary data.</text>
</comment>
<proteinExistence type="predicted"/>
<sequence length="227" mass="25364">MKKRITIAEELKQIAPDCHWPSNVPFVVPEGYFDSLPNTILLHIKLQEINIQPFTVPDGYFDSLPSAILGKVKDDATIEINEISPVLAAIPKSMPYTVPSDYFSTLSYKPVTTIVRPLYKRSWLKWTAAASLALIVGSTILIRTQTIPDHIKSIENQISKFDEDDIISYLQNHIDPLENDALLAAATAPGEDASIIQDQLQDSIPPAAIENYLQQTDFSKEVLPDYK</sequence>
<gene>
    <name evidence="1" type="ORF">DVR12_12610</name>
</gene>